<gene>
    <name evidence="1" type="ORF">DFR70_12267</name>
</gene>
<protein>
    <submittedName>
        <fullName evidence="1">Uncharacterized protein</fullName>
    </submittedName>
</protein>
<evidence type="ECO:0000313" key="1">
    <source>
        <dbReference type="EMBL" id="PXX54926.1"/>
    </source>
</evidence>
<dbReference type="AlphaFoldDB" id="A0A318JNF4"/>
<keyword evidence="2" id="KW-1185">Reference proteome</keyword>
<comment type="caution">
    <text evidence="1">The sequence shown here is derived from an EMBL/GenBank/DDBJ whole genome shotgun (WGS) entry which is preliminary data.</text>
</comment>
<proteinExistence type="predicted"/>
<accession>A0A318JNF4</accession>
<sequence length="114" mass="12417">MLVGAPDMPVRLLGSGPMSELAGLRDDDARSSQLLGLAQRLRITPTGTALKYRSAPREGGVAYRALAWRHDRHLVHLHPVCSVRGCNHAATCQGFSRSLTHGLRRASTLDIRLP</sequence>
<reference evidence="1 2" key="1">
    <citation type="submission" date="2018-05" db="EMBL/GenBank/DDBJ databases">
        <title>Genomic Encyclopedia of Type Strains, Phase IV (KMG-IV): sequencing the most valuable type-strain genomes for metagenomic binning, comparative biology and taxonomic classification.</title>
        <authorList>
            <person name="Goeker M."/>
        </authorList>
    </citation>
    <scope>NUCLEOTIDE SEQUENCE [LARGE SCALE GENOMIC DNA]</scope>
    <source>
        <strain evidence="1 2">DSM 44704</strain>
    </source>
</reference>
<organism evidence="1 2">
    <name type="scientific">Nocardia tenerifensis</name>
    <dbReference type="NCBI Taxonomy" id="228006"/>
    <lineage>
        <taxon>Bacteria</taxon>
        <taxon>Bacillati</taxon>
        <taxon>Actinomycetota</taxon>
        <taxon>Actinomycetes</taxon>
        <taxon>Mycobacteriales</taxon>
        <taxon>Nocardiaceae</taxon>
        <taxon>Nocardia</taxon>
    </lineage>
</organism>
<evidence type="ECO:0000313" key="2">
    <source>
        <dbReference type="Proteomes" id="UP000247569"/>
    </source>
</evidence>
<dbReference type="EMBL" id="QJKF01000022">
    <property type="protein sequence ID" value="PXX54926.1"/>
    <property type="molecule type" value="Genomic_DNA"/>
</dbReference>
<dbReference type="Proteomes" id="UP000247569">
    <property type="component" value="Unassembled WGS sequence"/>
</dbReference>
<name>A0A318JNF4_9NOCA</name>